<dbReference type="SUPFAM" id="SSF52540">
    <property type="entry name" value="P-loop containing nucleoside triphosphate hydrolases"/>
    <property type="match status" value="1"/>
</dbReference>
<evidence type="ECO:0000256" key="8">
    <source>
        <dbReference type="ARBA" id="ARBA00023128"/>
    </source>
</evidence>
<dbReference type="AlphaFoldDB" id="A0A4T0FL86"/>
<evidence type="ECO:0000256" key="3">
    <source>
        <dbReference type="ARBA" id="ARBA00022741"/>
    </source>
</evidence>
<dbReference type="PROSITE" id="PS51718">
    <property type="entry name" value="G_DYNAMIN_2"/>
    <property type="match status" value="1"/>
</dbReference>
<keyword evidence="2" id="KW-0812">Transmembrane</keyword>
<feature type="region of interest" description="Disordered" evidence="13">
    <location>
        <begin position="1"/>
        <end position="21"/>
    </location>
</feature>
<dbReference type="OrthoDB" id="9984778at2759"/>
<comment type="caution">
    <text evidence="15">The sequence shown here is derived from an EMBL/GenBank/DDBJ whole genome shotgun (WGS) entry which is preliminary data.</text>
</comment>
<keyword evidence="16" id="KW-1185">Reference proteome</keyword>
<evidence type="ECO:0000256" key="6">
    <source>
        <dbReference type="ARBA" id="ARBA00022989"/>
    </source>
</evidence>
<evidence type="ECO:0000259" key="14">
    <source>
        <dbReference type="PROSITE" id="PS51718"/>
    </source>
</evidence>
<evidence type="ECO:0000256" key="4">
    <source>
        <dbReference type="ARBA" id="ARBA00022787"/>
    </source>
</evidence>
<dbReference type="FunFam" id="3.40.50.300:FF:000638">
    <property type="entry name" value="Transmembrane GTPase Fzo1, putative"/>
    <property type="match status" value="1"/>
</dbReference>
<dbReference type="GO" id="GO:0005741">
    <property type="term" value="C:mitochondrial outer membrane"/>
    <property type="evidence" value="ECO:0007669"/>
    <property type="project" value="UniProtKB-SubCell"/>
</dbReference>
<evidence type="ECO:0000256" key="10">
    <source>
        <dbReference type="ARBA" id="ARBA00023136"/>
    </source>
</evidence>
<keyword evidence="4" id="KW-1000">Mitochondrion outer membrane</keyword>
<keyword evidence="8" id="KW-0496">Mitochondrion</keyword>
<proteinExistence type="predicted"/>
<keyword evidence="9" id="KW-0342">GTP-binding</keyword>
<keyword evidence="6" id="KW-1133">Transmembrane helix</keyword>
<evidence type="ECO:0000313" key="16">
    <source>
        <dbReference type="Proteomes" id="UP000310189"/>
    </source>
</evidence>
<feature type="coiled-coil region" evidence="12">
    <location>
        <begin position="466"/>
        <end position="493"/>
    </location>
</feature>
<dbReference type="InterPro" id="IPR027094">
    <property type="entry name" value="Mitofusin_fam"/>
</dbReference>
<dbReference type="GO" id="GO:0051646">
    <property type="term" value="P:mitochondrion localization"/>
    <property type="evidence" value="ECO:0007669"/>
    <property type="project" value="TreeGrafter"/>
</dbReference>
<organism evidence="15 16">
    <name type="scientific">Wallemia hederae</name>
    <dbReference type="NCBI Taxonomy" id="1540922"/>
    <lineage>
        <taxon>Eukaryota</taxon>
        <taxon>Fungi</taxon>
        <taxon>Dikarya</taxon>
        <taxon>Basidiomycota</taxon>
        <taxon>Wallemiomycotina</taxon>
        <taxon>Wallemiomycetes</taxon>
        <taxon>Wallemiales</taxon>
        <taxon>Wallemiaceae</taxon>
        <taxon>Wallemia</taxon>
    </lineage>
</organism>
<evidence type="ECO:0000256" key="12">
    <source>
        <dbReference type="SAM" id="Coils"/>
    </source>
</evidence>
<dbReference type="Pfam" id="PF00350">
    <property type="entry name" value="Dynamin_N"/>
    <property type="match status" value="1"/>
</dbReference>
<name>A0A4T0FL86_9BASI</name>
<dbReference type="GO" id="GO:0003924">
    <property type="term" value="F:GTPase activity"/>
    <property type="evidence" value="ECO:0007669"/>
    <property type="project" value="InterPro"/>
</dbReference>
<dbReference type="InterPro" id="IPR027417">
    <property type="entry name" value="P-loop_NTPase"/>
</dbReference>
<comment type="catalytic activity">
    <reaction evidence="11">
        <text>GTP + H2O = GDP + phosphate + H(+)</text>
        <dbReference type="Rhea" id="RHEA:19669"/>
        <dbReference type="ChEBI" id="CHEBI:15377"/>
        <dbReference type="ChEBI" id="CHEBI:15378"/>
        <dbReference type="ChEBI" id="CHEBI:37565"/>
        <dbReference type="ChEBI" id="CHEBI:43474"/>
        <dbReference type="ChEBI" id="CHEBI:58189"/>
    </reaction>
</comment>
<evidence type="ECO:0000256" key="5">
    <source>
        <dbReference type="ARBA" id="ARBA00022801"/>
    </source>
</evidence>
<keyword evidence="5" id="KW-0378">Hydrolase</keyword>
<evidence type="ECO:0000256" key="7">
    <source>
        <dbReference type="ARBA" id="ARBA00023054"/>
    </source>
</evidence>
<comment type="subcellular location">
    <subcellularLocation>
        <location evidence="1">Mitochondrion outer membrane</location>
        <topology evidence="1">Multi-pass membrane protein</topology>
    </subcellularLocation>
</comment>
<evidence type="ECO:0000256" key="11">
    <source>
        <dbReference type="ARBA" id="ARBA00048548"/>
    </source>
</evidence>
<dbReference type="Gene3D" id="3.40.50.300">
    <property type="entry name" value="P-loop containing nucleotide triphosphate hydrolases"/>
    <property type="match status" value="1"/>
</dbReference>
<dbReference type="InterPro" id="IPR045063">
    <property type="entry name" value="Dynamin_N"/>
</dbReference>
<dbReference type="Proteomes" id="UP000310189">
    <property type="component" value="Unassembled WGS sequence"/>
</dbReference>
<dbReference type="InterPro" id="IPR030381">
    <property type="entry name" value="G_DYNAMIN_dom"/>
</dbReference>
<evidence type="ECO:0000256" key="2">
    <source>
        <dbReference type="ARBA" id="ARBA00022692"/>
    </source>
</evidence>
<feature type="domain" description="Dynamin-type G" evidence="14">
    <location>
        <begin position="166"/>
        <end position="443"/>
    </location>
</feature>
<gene>
    <name evidence="15" type="ORF">E3P99_03139</name>
</gene>
<evidence type="ECO:0000256" key="13">
    <source>
        <dbReference type="SAM" id="MobiDB-lite"/>
    </source>
</evidence>
<dbReference type="PANTHER" id="PTHR10465:SF0">
    <property type="entry name" value="SARCALUMENIN"/>
    <property type="match status" value="1"/>
</dbReference>
<reference evidence="15 16" key="1">
    <citation type="submission" date="2019-03" db="EMBL/GenBank/DDBJ databases">
        <title>Sequencing 23 genomes of Wallemia ichthyophaga.</title>
        <authorList>
            <person name="Gostincar C."/>
        </authorList>
    </citation>
    <scope>NUCLEOTIDE SEQUENCE [LARGE SCALE GENOMIC DNA]</scope>
    <source>
        <strain evidence="15 16">EXF-5753</strain>
    </source>
</reference>
<keyword evidence="7 12" id="KW-0175">Coiled coil</keyword>
<accession>A0A4T0FL86</accession>
<dbReference type="GO" id="GO:0005525">
    <property type="term" value="F:GTP binding"/>
    <property type="evidence" value="ECO:0007669"/>
    <property type="project" value="UniProtKB-KW"/>
</dbReference>
<dbReference type="PANTHER" id="PTHR10465">
    <property type="entry name" value="TRANSMEMBRANE GTPASE FZO1"/>
    <property type="match status" value="1"/>
</dbReference>
<dbReference type="GO" id="GO:0008053">
    <property type="term" value="P:mitochondrial fusion"/>
    <property type="evidence" value="ECO:0007669"/>
    <property type="project" value="TreeGrafter"/>
</dbReference>
<evidence type="ECO:0000313" key="15">
    <source>
        <dbReference type="EMBL" id="TIA87486.1"/>
    </source>
</evidence>
<dbReference type="EMBL" id="SPNW01000054">
    <property type="protein sequence ID" value="TIA87486.1"/>
    <property type="molecule type" value="Genomic_DNA"/>
</dbReference>
<evidence type="ECO:0000256" key="9">
    <source>
        <dbReference type="ARBA" id="ARBA00023134"/>
    </source>
</evidence>
<evidence type="ECO:0000256" key="1">
    <source>
        <dbReference type="ARBA" id="ARBA00004374"/>
    </source>
</evidence>
<protein>
    <recommendedName>
        <fullName evidence="14">Dynamin-type G domain-containing protein</fullName>
    </recommendedName>
</protein>
<sequence>MQSAVYKDVDNAGNYDSKAASHAEEMARPGWGEEASRVYESTKERLLTTIGGTKSLLSDIQNFNSSAWTMHYPGLDAASVEQRSSGSNSLHRTVSIDDATAQGVSHAVAANPQEMQVLRLDLKLGASSAHPSALVNSLEKSSIATLLDSRLTKSSQHLDALSTRIKDTSSKVLVTGDLNSGKSTFVNAILRRNVMPSNQLPTTTIFCEVHPVEEHPQKIEQVHLIKSVRDAYSPTDESTFKPYSIDDLEALCEENETNPNPPLLKIYLNDPRAAQNSLLSNGTVSISLIDAPGLNLDTLSTTALFARQEEIDVVVFVLSAENRLTLSAKEFLVQASHEKACVFCVVNGWDRISERNKEKCKKGVLDQLKSISNETWVDREELVHFVDSTNVEADQDADNASRFARLEDSLRNFVLFNRQKSKLAPAARFLTHLLSDVELLSKANVKVADEELEMARNELTRVKPILEMMREKRESLQDELERIENEAVETLGKYTKTEIETALNEIGNGRLATDKVSMPIYEGILSIYPYARAVKHALLQSLDLSVNDIENHVREATGQNVKLVQGVGNDALPEGVDRVKRVFVKEAMFKSRSKANTSTVGMKLSEKPHNLNISPREIFDTTQLLIFKKVGGDKVEEESDEGSFLGALSLAVGAITMVGGKTMGMRGFIEGAVRISNLWGSDRVRQWAAPAVGVLVVGAATYYVFELPRMIPKTIGTSIKKSLESSAEPALSVDAASDSYAEVHQLRVERETRKVLRLASWDVKEKFRATLETHAVECQRAEQGEAKAQRAVEWFDSVCTKVDGLRKLGGLGMTIPTETI</sequence>
<keyword evidence="3" id="KW-0547">Nucleotide-binding</keyword>
<keyword evidence="10" id="KW-0472">Membrane</keyword>